<dbReference type="InterPro" id="IPR002376">
    <property type="entry name" value="Formyl_transf_N"/>
</dbReference>
<feature type="binding site" evidence="4">
    <location>
        <begin position="94"/>
        <end position="97"/>
    </location>
    <ligand>
        <name>(6R)-10-formyltetrahydrofolate</name>
        <dbReference type="ChEBI" id="CHEBI:195366"/>
    </ligand>
</feature>
<evidence type="ECO:0000313" key="6">
    <source>
        <dbReference type="EMBL" id="SJZ87462.1"/>
    </source>
</evidence>
<dbReference type="OrthoDB" id="9806170at2"/>
<dbReference type="CDD" id="cd08645">
    <property type="entry name" value="FMT_core_GART"/>
    <property type="match status" value="1"/>
</dbReference>
<reference evidence="6 7" key="1">
    <citation type="submission" date="2017-02" db="EMBL/GenBank/DDBJ databases">
        <authorList>
            <person name="Peterson S.W."/>
        </authorList>
    </citation>
    <scope>NUCLEOTIDE SEQUENCE [LARGE SCALE GENOMIC DNA]</scope>
    <source>
        <strain evidence="6 7">DSM 21749</strain>
    </source>
</reference>
<keyword evidence="2 4" id="KW-0808">Transferase</keyword>
<dbReference type="AlphaFoldDB" id="A0A1T4P7N9"/>
<comment type="function">
    <text evidence="4">Catalyzes the transfer of a formyl group from 10-formyltetrahydrofolate to 5-phospho-ribosyl-glycinamide (GAR), producing 5-phospho-ribosyl-N-formylglycinamide (FGAR) and tetrahydrofolate.</text>
</comment>
<evidence type="ECO:0000256" key="1">
    <source>
        <dbReference type="ARBA" id="ARBA00005054"/>
    </source>
</evidence>
<evidence type="ECO:0000313" key="7">
    <source>
        <dbReference type="Proteomes" id="UP000190061"/>
    </source>
</evidence>
<feature type="active site" description="Proton donor" evidence="4">
    <location>
        <position position="113"/>
    </location>
</feature>
<dbReference type="PANTHER" id="PTHR43369:SF2">
    <property type="entry name" value="PHOSPHORIBOSYLGLYCINAMIDE FORMYLTRANSFERASE"/>
    <property type="match status" value="1"/>
</dbReference>
<dbReference type="InterPro" id="IPR036477">
    <property type="entry name" value="Formyl_transf_N_sf"/>
</dbReference>
<evidence type="ECO:0000256" key="2">
    <source>
        <dbReference type="ARBA" id="ARBA00022679"/>
    </source>
</evidence>
<gene>
    <name evidence="4" type="primary">purN</name>
    <name evidence="6" type="ORF">SAMN02745674_01126</name>
</gene>
<feature type="binding site" evidence="4">
    <location>
        <begin position="16"/>
        <end position="18"/>
    </location>
    <ligand>
        <name>N(1)-(5-phospho-beta-D-ribosyl)glycinamide</name>
        <dbReference type="ChEBI" id="CHEBI:143788"/>
    </ligand>
</feature>
<dbReference type="Pfam" id="PF00551">
    <property type="entry name" value="Formyl_trans_N"/>
    <property type="match status" value="1"/>
</dbReference>
<name>A0A1T4P7N9_9GAMM</name>
<dbReference type="HAMAP" id="MF_01930">
    <property type="entry name" value="PurN"/>
    <property type="match status" value="1"/>
</dbReference>
<feature type="binding site" evidence="4">
    <location>
        <position position="69"/>
    </location>
    <ligand>
        <name>(6R)-10-formyltetrahydrofolate</name>
        <dbReference type="ChEBI" id="CHEBI:195366"/>
    </ligand>
</feature>
<evidence type="ECO:0000256" key="4">
    <source>
        <dbReference type="HAMAP-Rule" id="MF_01930"/>
    </source>
</evidence>
<evidence type="ECO:0000259" key="5">
    <source>
        <dbReference type="Pfam" id="PF00551"/>
    </source>
</evidence>
<feature type="domain" description="Formyl transferase N-terminal" evidence="5">
    <location>
        <begin position="7"/>
        <end position="185"/>
    </location>
</feature>
<dbReference type="GO" id="GO:0004644">
    <property type="term" value="F:phosphoribosylglycinamide formyltransferase activity"/>
    <property type="evidence" value="ECO:0007669"/>
    <property type="project" value="UniProtKB-UniRule"/>
</dbReference>
<dbReference type="Gene3D" id="3.40.50.170">
    <property type="entry name" value="Formyl transferase, N-terminal domain"/>
    <property type="match status" value="1"/>
</dbReference>
<keyword evidence="3 4" id="KW-0658">Purine biosynthesis</keyword>
<dbReference type="EC" id="2.1.2.2" evidence="4"/>
<feature type="binding site" evidence="4">
    <location>
        <position position="111"/>
    </location>
    <ligand>
        <name>(6R)-10-formyltetrahydrofolate</name>
        <dbReference type="ChEBI" id="CHEBI:195366"/>
    </ligand>
</feature>
<protein>
    <recommendedName>
        <fullName evidence="4">Phosphoribosylglycinamide formyltransferase</fullName>
        <ecNumber evidence="4">2.1.2.2</ecNumber>
    </recommendedName>
    <alternativeName>
        <fullName evidence="4">5'-phosphoribosylglycinamide transformylase</fullName>
    </alternativeName>
    <alternativeName>
        <fullName evidence="4">GAR transformylase</fullName>
        <shortName evidence="4">GART</shortName>
    </alternativeName>
</protein>
<dbReference type="EMBL" id="FUXP01000002">
    <property type="protein sequence ID" value="SJZ87462.1"/>
    <property type="molecule type" value="Genomic_DNA"/>
</dbReference>
<evidence type="ECO:0000256" key="3">
    <source>
        <dbReference type="ARBA" id="ARBA00022755"/>
    </source>
</evidence>
<proteinExistence type="inferred from homology"/>
<feature type="site" description="Raises pKa of active site His" evidence="4">
    <location>
        <position position="149"/>
    </location>
</feature>
<dbReference type="GO" id="GO:0005829">
    <property type="term" value="C:cytosol"/>
    <property type="evidence" value="ECO:0007669"/>
    <property type="project" value="TreeGrafter"/>
</dbReference>
<sequence length="225" mass="24012">MKTPPLRIAVLASGRGSNLQAILDAVGRGSLAAEVVGVFSDRTRATALERARNAGITATAVKPSGFGNREQFDEHLFSLIDAVHPDLIVCAGYMRLLSGIQVMARPGRIINIHPSLLPAFKGLHTHQQALDAGASEHGASVHFVSPELDGGPVLSQVRVPVIPGDDAERLGRRVLEREHPLLLATLALLASRRVGVVDHRIQLDGEPLAAPLLLQDDDRLAPPPH</sequence>
<dbReference type="InterPro" id="IPR004607">
    <property type="entry name" value="GART"/>
</dbReference>
<organism evidence="6 7">
    <name type="scientific">Lysobacter spongiicola DSM 21749</name>
    <dbReference type="NCBI Taxonomy" id="1122188"/>
    <lineage>
        <taxon>Bacteria</taxon>
        <taxon>Pseudomonadati</taxon>
        <taxon>Pseudomonadota</taxon>
        <taxon>Gammaproteobacteria</taxon>
        <taxon>Lysobacterales</taxon>
        <taxon>Lysobacteraceae</taxon>
        <taxon>Novilysobacter</taxon>
    </lineage>
</organism>
<dbReference type="Proteomes" id="UP000190061">
    <property type="component" value="Unassembled WGS sequence"/>
</dbReference>
<comment type="pathway">
    <text evidence="1 4">Purine metabolism; IMP biosynthesis via de novo pathway; N(2)-formyl-N(1)-(5-phospho-D-ribosyl)glycinamide from N(1)-(5-phospho-D-ribosyl)glycinamide (10-formyl THF route): step 1/1.</text>
</comment>
<accession>A0A1T4P7N9</accession>
<dbReference type="RefSeq" id="WP_078757755.1">
    <property type="nucleotide sequence ID" value="NZ_FUXP01000002.1"/>
</dbReference>
<dbReference type="SUPFAM" id="SSF53328">
    <property type="entry name" value="Formyltransferase"/>
    <property type="match status" value="1"/>
</dbReference>
<keyword evidence="7" id="KW-1185">Reference proteome</keyword>
<comment type="similarity">
    <text evidence="4">Belongs to the GART family.</text>
</comment>
<comment type="catalytic activity">
    <reaction evidence="4">
        <text>N(1)-(5-phospho-beta-D-ribosyl)glycinamide + (6R)-10-formyltetrahydrofolate = N(2)-formyl-N(1)-(5-phospho-beta-D-ribosyl)glycinamide + (6S)-5,6,7,8-tetrahydrofolate + H(+)</text>
        <dbReference type="Rhea" id="RHEA:15053"/>
        <dbReference type="ChEBI" id="CHEBI:15378"/>
        <dbReference type="ChEBI" id="CHEBI:57453"/>
        <dbReference type="ChEBI" id="CHEBI:143788"/>
        <dbReference type="ChEBI" id="CHEBI:147286"/>
        <dbReference type="ChEBI" id="CHEBI:195366"/>
        <dbReference type="EC" id="2.1.2.2"/>
    </reaction>
</comment>
<dbReference type="UniPathway" id="UPA00074">
    <property type="reaction ID" value="UER00126"/>
</dbReference>
<dbReference type="STRING" id="1122188.SAMN02745674_01126"/>
<dbReference type="PANTHER" id="PTHR43369">
    <property type="entry name" value="PHOSPHORIBOSYLGLYCINAMIDE FORMYLTRANSFERASE"/>
    <property type="match status" value="1"/>
</dbReference>
<dbReference type="GO" id="GO:0006189">
    <property type="term" value="P:'de novo' IMP biosynthetic process"/>
    <property type="evidence" value="ECO:0007669"/>
    <property type="project" value="UniProtKB-UniRule"/>
</dbReference>
<dbReference type="NCBIfam" id="TIGR00639">
    <property type="entry name" value="PurN"/>
    <property type="match status" value="1"/>
</dbReference>